<dbReference type="InterPro" id="IPR001478">
    <property type="entry name" value="PDZ"/>
</dbReference>
<dbReference type="GO" id="GO:0050839">
    <property type="term" value="F:cell adhesion molecule binding"/>
    <property type="evidence" value="ECO:0007669"/>
    <property type="project" value="TreeGrafter"/>
</dbReference>
<evidence type="ECO:0000259" key="4">
    <source>
        <dbReference type="PROSITE" id="PS50200"/>
    </source>
</evidence>
<dbReference type="CDD" id="cd01782">
    <property type="entry name" value="RA1_Afadin"/>
    <property type="match status" value="1"/>
</dbReference>
<dbReference type="InterPro" id="IPR008984">
    <property type="entry name" value="SMAD_FHA_dom_sf"/>
</dbReference>
<feature type="region of interest" description="Disordered" evidence="2">
    <location>
        <begin position="942"/>
        <end position="969"/>
    </location>
</feature>
<feature type="domain" description="Ras-associating" evidence="4">
    <location>
        <begin position="236"/>
        <end position="340"/>
    </location>
</feature>
<feature type="compositionally biased region" description="Pro residues" evidence="2">
    <location>
        <begin position="2108"/>
        <end position="2120"/>
    </location>
</feature>
<dbReference type="SMART" id="SM01132">
    <property type="entry name" value="DIL"/>
    <property type="match status" value="1"/>
</dbReference>
<dbReference type="InterPro" id="IPR002710">
    <property type="entry name" value="Dilute_dom"/>
</dbReference>
<feature type="domain" description="Dilute" evidence="5">
    <location>
        <begin position="609"/>
        <end position="861"/>
    </location>
</feature>
<evidence type="ECO:0000256" key="1">
    <source>
        <dbReference type="ARBA" id="ARBA00022889"/>
    </source>
</evidence>
<feature type="region of interest" description="Disordered" evidence="2">
    <location>
        <begin position="139"/>
        <end position="188"/>
    </location>
</feature>
<dbReference type="GO" id="GO:0005912">
    <property type="term" value="C:adherens junction"/>
    <property type="evidence" value="ECO:0007669"/>
    <property type="project" value="TreeGrafter"/>
</dbReference>
<feature type="compositionally biased region" description="Polar residues" evidence="2">
    <location>
        <begin position="1153"/>
        <end position="1179"/>
    </location>
</feature>
<dbReference type="Proteomes" id="UP000749559">
    <property type="component" value="Unassembled WGS sequence"/>
</dbReference>
<dbReference type="CDD" id="cd01781">
    <property type="entry name" value="RA2_Afadin"/>
    <property type="match status" value="1"/>
</dbReference>
<feature type="compositionally biased region" description="Acidic residues" evidence="2">
    <location>
        <begin position="1628"/>
        <end position="1640"/>
    </location>
</feature>
<feature type="region of interest" description="Disordered" evidence="2">
    <location>
        <begin position="1368"/>
        <end position="2222"/>
    </location>
</feature>
<dbReference type="InterPro" id="IPR000159">
    <property type="entry name" value="RA_dom"/>
</dbReference>
<feature type="compositionally biased region" description="Basic and acidic residues" evidence="2">
    <location>
        <begin position="1374"/>
        <end position="1396"/>
    </location>
</feature>
<dbReference type="SUPFAM" id="SSF50156">
    <property type="entry name" value="PDZ domain-like"/>
    <property type="match status" value="1"/>
</dbReference>
<dbReference type="PROSITE" id="PS51126">
    <property type="entry name" value="DILUTE"/>
    <property type="match status" value="1"/>
</dbReference>
<evidence type="ECO:0000259" key="3">
    <source>
        <dbReference type="PROSITE" id="PS50106"/>
    </source>
</evidence>
<feature type="domain" description="PDZ" evidence="3">
    <location>
        <begin position="975"/>
        <end position="1060"/>
    </location>
</feature>
<keyword evidence="7" id="KW-1185">Reference proteome</keyword>
<dbReference type="InterPro" id="IPR037977">
    <property type="entry name" value="CBD_Afadin"/>
</dbReference>
<feature type="domain" description="Ras-associating" evidence="4">
    <location>
        <begin position="39"/>
        <end position="133"/>
    </location>
</feature>
<feature type="compositionally biased region" description="Basic and acidic residues" evidence="2">
    <location>
        <begin position="1641"/>
        <end position="1806"/>
    </location>
</feature>
<reference evidence="6" key="1">
    <citation type="submission" date="2022-03" db="EMBL/GenBank/DDBJ databases">
        <authorList>
            <person name="Martin C."/>
        </authorList>
    </citation>
    <scope>NUCLEOTIDE SEQUENCE</scope>
</reference>
<dbReference type="Pfam" id="PF01843">
    <property type="entry name" value="DIL"/>
    <property type="match status" value="1"/>
</dbReference>
<feature type="compositionally biased region" description="Basic and acidic residues" evidence="2">
    <location>
        <begin position="1570"/>
        <end position="1593"/>
    </location>
</feature>
<feature type="compositionally biased region" description="Polar residues" evidence="2">
    <location>
        <begin position="1073"/>
        <end position="1095"/>
    </location>
</feature>
<feature type="compositionally biased region" description="Basic and acidic residues" evidence="2">
    <location>
        <begin position="1511"/>
        <end position="1530"/>
    </location>
</feature>
<dbReference type="InterPro" id="IPR029071">
    <property type="entry name" value="Ubiquitin-like_domsf"/>
</dbReference>
<dbReference type="PANTHER" id="PTHR10398:SF2">
    <property type="entry name" value="AFADIN"/>
    <property type="match status" value="1"/>
</dbReference>
<feature type="compositionally biased region" description="Polar residues" evidence="2">
    <location>
        <begin position="1227"/>
        <end position="1239"/>
    </location>
</feature>
<dbReference type="GO" id="GO:0007155">
    <property type="term" value="P:cell adhesion"/>
    <property type="evidence" value="ECO:0007669"/>
    <property type="project" value="UniProtKB-KW"/>
</dbReference>
<protein>
    <recommendedName>
        <fullName evidence="8">Afadin</fullName>
    </recommendedName>
</protein>
<feature type="compositionally biased region" description="Low complexity" evidence="2">
    <location>
        <begin position="1871"/>
        <end position="1892"/>
    </location>
</feature>
<dbReference type="Gene3D" id="2.60.200.20">
    <property type="match status" value="1"/>
</dbReference>
<dbReference type="CDD" id="cd22711">
    <property type="entry name" value="FHA_AFDN"/>
    <property type="match status" value="1"/>
</dbReference>
<name>A0A8S4Q187_OWEFU</name>
<dbReference type="Pfam" id="PF00595">
    <property type="entry name" value="PDZ"/>
    <property type="match status" value="1"/>
</dbReference>
<dbReference type="InterPro" id="IPR000253">
    <property type="entry name" value="FHA_dom"/>
</dbReference>
<dbReference type="PROSITE" id="PS50200">
    <property type="entry name" value="RA"/>
    <property type="match status" value="2"/>
</dbReference>
<feature type="compositionally biased region" description="Basic and acidic residues" evidence="2">
    <location>
        <begin position="1603"/>
        <end position="1627"/>
    </location>
</feature>
<dbReference type="CDD" id="cd15471">
    <property type="entry name" value="Myo5p-like_CBD_afadin"/>
    <property type="match status" value="1"/>
</dbReference>
<evidence type="ECO:0000313" key="6">
    <source>
        <dbReference type="EMBL" id="CAH1799276.1"/>
    </source>
</evidence>
<dbReference type="GO" id="GO:0032880">
    <property type="term" value="P:regulation of protein localization"/>
    <property type="evidence" value="ECO:0007669"/>
    <property type="project" value="TreeGrafter"/>
</dbReference>
<feature type="compositionally biased region" description="Pro residues" evidence="2">
    <location>
        <begin position="1399"/>
        <end position="1411"/>
    </location>
</feature>
<accession>A0A8S4Q187</accession>
<dbReference type="Gene3D" id="3.10.20.90">
    <property type="entry name" value="Phosphatidylinositol 3-kinase Catalytic Subunit, Chain A, domain 1"/>
    <property type="match status" value="2"/>
</dbReference>
<dbReference type="SUPFAM" id="SSF49879">
    <property type="entry name" value="SMAD/FHA domain"/>
    <property type="match status" value="1"/>
</dbReference>
<feature type="compositionally biased region" description="Polar residues" evidence="2">
    <location>
        <begin position="350"/>
        <end position="359"/>
    </location>
</feature>
<gene>
    <name evidence="6" type="ORF">OFUS_LOCUS23306</name>
</gene>
<dbReference type="SMART" id="SM00228">
    <property type="entry name" value="PDZ"/>
    <property type="match status" value="1"/>
</dbReference>
<feature type="compositionally biased region" description="Polar residues" evidence="2">
    <location>
        <begin position="942"/>
        <end position="951"/>
    </location>
</feature>
<dbReference type="PANTHER" id="PTHR10398">
    <property type="entry name" value="AFADIN"/>
    <property type="match status" value="1"/>
</dbReference>
<feature type="compositionally biased region" description="Polar residues" evidence="2">
    <location>
        <begin position="1267"/>
        <end position="1292"/>
    </location>
</feature>
<feature type="compositionally biased region" description="Polar residues" evidence="2">
    <location>
        <begin position="1906"/>
        <end position="1951"/>
    </location>
</feature>
<feature type="compositionally biased region" description="Basic and acidic residues" evidence="2">
    <location>
        <begin position="1136"/>
        <end position="1152"/>
    </location>
</feature>
<feature type="region of interest" description="Disordered" evidence="2">
    <location>
        <begin position="481"/>
        <end position="503"/>
    </location>
</feature>
<dbReference type="CDD" id="cd06789">
    <property type="entry name" value="PDZ_AFDN-like"/>
    <property type="match status" value="1"/>
</dbReference>
<evidence type="ECO:0000256" key="2">
    <source>
        <dbReference type="SAM" id="MobiDB-lite"/>
    </source>
</evidence>
<evidence type="ECO:0000259" key="5">
    <source>
        <dbReference type="PROSITE" id="PS51126"/>
    </source>
</evidence>
<proteinExistence type="predicted"/>
<dbReference type="Pfam" id="PF00788">
    <property type="entry name" value="RA"/>
    <property type="match status" value="2"/>
</dbReference>
<feature type="region of interest" description="Disordered" evidence="2">
    <location>
        <begin position="340"/>
        <end position="366"/>
    </location>
</feature>
<dbReference type="Pfam" id="PF00498">
    <property type="entry name" value="FHA"/>
    <property type="match status" value="1"/>
</dbReference>
<feature type="compositionally biased region" description="Polar residues" evidence="2">
    <location>
        <begin position="1974"/>
        <end position="2009"/>
    </location>
</feature>
<dbReference type="EMBL" id="CAIIXF020000011">
    <property type="protein sequence ID" value="CAH1799276.1"/>
    <property type="molecule type" value="Genomic_DNA"/>
</dbReference>
<feature type="compositionally biased region" description="Basic and acidic residues" evidence="2">
    <location>
        <begin position="1096"/>
        <end position="1105"/>
    </location>
</feature>
<feature type="compositionally biased region" description="Basic and acidic residues" evidence="2">
    <location>
        <begin position="1813"/>
        <end position="1832"/>
    </location>
</feature>
<dbReference type="OrthoDB" id="6260541at2759"/>
<dbReference type="InterPro" id="IPR028842">
    <property type="entry name" value="Afadin"/>
</dbReference>
<dbReference type="PROSITE" id="PS50106">
    <property type="entry name" value="PDZ"/>
    <property type="match status" value="1"/>
</dbReference>
<feature type="compositionally biased region" description="Basic and acidic residues" evidence="2">
    <location>
        <begin position="1435"/>
        <end position="1466"/>
    </location>
</feature>
<evidence type="ECO:0008006" key="8">
    <source>
        <dbReference type="Google" id="ProtNLM"/>
    </source>
</evidence>
<dbReference type="SMART" id="SM00314">
    <property type="entry name" value="RA"/>
    <property type="match status" value="2"/>
</dbReference>
<evidence type="ECO:0000313" key="7">
    <source>
        <dbReference type="Proteomes" id="UP000749559"/>
    </source>
</evidence>
<dbReference type="FunFam" id="2.30.42.10:FF:000032">
    <property type="entry name" value="Afadin isoform A"/>
    <property type="match status" value="1"/>
</dbReference>
<feature type="compositionally biased region" description="Polar residues" evidence="2">
    <location>
        <begin position="2208"/>
        <end position="2222"/>
    </location>
</feature>
<organism evidence="6 7">
    <name type="scientific">Owenia fusiformis</name>
    <name type="common">Polychaete worm</name>
    <dbReference type="NCBI Taxonomy" id="6347"/>
    <lineage>
        <taxon>Eukaryota</taxon>
        <taxon>Metazoa</taxon>
        <taxon>Spiralia</taxon>
        <taxon>Lophotrochozoa</taxon>
        <taxon>Annelida</taxon>
        <taxon>Polychaeta</taxon>
        <taxon>Sedentaria</taxon>
        <taxon>Canalipalpata</taxon>
        <taxon>Sabellida</taxon>
        <taxon>Oweniida</taxon>
        <taxon>Oweniidae</taxon>
        <taxon>Owenia</taxon>
    </lineage>
</organism>
<keyword evidence="1" id="KW-0130">Cell adhesion</keyword>
<comment type="caution">
    <text evidence="6">The sequence shown here is derived from an EMBL/GenBank/DDBJ whole genome shotgun (WGS) entry which is preliminary data.</text>
</comment>
<dbReference type="Gene3D" id="2.30.42.10">
    <property type="match status" value="1"/>
</dbReference>
<dbReference type="SUPFAM" id="SSF54236">
    <property type="entry name" value="Ubiquitin-like"/>
    <property type="match status" value="2"/>
</dbReference>
<feature type="region of interest" description="Disordered" evidence="2">
    <location>
        <begin position="1073"/>
        <end position="1353"/>
    </location>
</feature>
<feature type="compositionally biased region" description="Basic and acidic residues" evidence="2">
    <location>
        <begin position="160"/>
        <end position="179"/>
    </location>
</feature>
<dbReference type="GO" id="GO:0007165">
    <property type="term" value="P:signal transduction"/>
    <property type="evidence" value="ECO:0007669"/>
    <property type="project" value="InterPro"/>
</dbReference>
<dbReference type="InterPro" id="IPR036034">
    <property type="entry name" value="PDZ_sf"/>
</dbReference>
<feature type="compositionally biased region" description="Pro residues" evidence="2">
    <location>
        <begin position="1469"/>
        <end position="1479"/>
    </location>
</feature>
<sequence length="2222" mass="252092">MTGKVREEDWQKLNEQIQEWNANRLDLFELSQPNQELEFHGVMRFFHHDDGAKVVTKCIRVSSTASTKDILNTLIEKFRPDMRMLSMPNYSLYEVHVNGEERRLREDEYPLYVQLNWGKDDREGRFLLKNENLKTAKLSDSMHDESLTGPGFKRKLSKREKKEQKKKEKEARAAGKENLDTSMSKDSGVGEQLYNELPETSFTRTISNPESVMRRRRQMKLEKKLQEIKSKNGPDSGGTLKIYGESIDTKVPYKTLLLSSADEASSVVKETLDKYGMEKEDPLSFCLVQMIVPHQSSPEYKGPGQGKEIMLEDDECPLAILMQHSPNEGSVMFHLRRRPEGMPKRKKKSPNQVNSQSSLPPGPESRAQVPLEILPYLLELDQEGRDLPRAQRFYIHYQVTEVGSERSMTNNQQYLQLMGPGISPVHCVITYTDGIVTVTPTSPDAITYVDNRPVNMTTMLQHGMVVRFGQAVCFRYCDPDETPKRSPGGGGDPNVQKAGPYGPDDQAIFETTFDMAGDIQTEVSPGPDGGRGGVHFPPDLTLPATLEFQEQGEDAFLAAIITEVNPGAVQFKLAPTYTLYMATRYRVARTQRANMSPSERNHRIMSLVNKIASMIRQTIQENRNSAPVLAFWMANASELLHFYKMDRDISQYSIEAQDLLAEAVQITFRHLVHCMQNELRKVMPGFIQDHDEDLIEDENQRNPNFNPPRPDMEDVLQNLSAAMSLLRRCRVNAALTIQLFSQLFHYVNMWLFNQLVGDPRSGLCNRVCGRRLKLRLSRVEIWAEKQGLELAADCHLARIVQAAVLLQTPKLNRDDTAYISKTCFKLNSIQIRTLLENYQPLQGEPPVPPEMVYQLIQVAEATADATTMAEGKQVQLEEEPDLQLPFLLPEDGYSCDIVEGVPTGLGEFIDPLSHTGICRVTMHPDSPQLWTIYMVGQEPTNLSTENVQRTSPRPAPGPGGDAPPQGLPKEPEVMTVTFAKVNGSMGLSIVAARGDRQEEKGIYIKSVVKEGAADLDKRLQAGDQLLEVDGKNLIGKTQEKAAELMTKTGHNVTLKVAKQAAIYQGLATLLSQPSPVMSRGSKSQEQIRSTSTSNLRDQRDPREAPHNPYARQHGPPQPMVDPREIAMRSKSTSNLDQREPGRIENQPIRDNRQVMSSSTLPRNYQTRNQENPKSISQPNLHPDQDMRNNYENYHPGGGGAPPPNRYPGGPQNNLPPGEPVPPYMQKETVTTTTVRSVNGNEPPRDRDREGGFGPPGARGYEHDIPRQAQNNQHTQQNFYNNTVPLPANTQPQFERMQRPAEPTKPQVSQKPQIAPKPDGPQVVHQEIPRVSSDPRKTQPQFFEDPRDHDPHYQNVQQAKLQGKVITETRTVQFQDRKPSPQRIDDIRRQTPDRRSESPNLPPPPEIPPPPADLDGYVDDLPPPPPPQDGGSPYDQQRRFEMEQRRHQEQQRDRMASYGGDHRRPEPHGYQPPPSAPPGGPHGRQHPEPMRPIESQQPLSRGPPTVPPSGPRADKDVIRDINEINKLEKDSMGSWNPNAVAGPGGQGPSLQVRMLAEAMRTGAPPPSPSPWEKEEKERKEKKVATEMGQMRDEEIGFLASKQFRTPDEEARLQKLRLDQEFQRRLDESKNDDDEEGDSDSELTDRASGRRELLRRMQEDLAQRRKKSEEDEQQRRIDDFKAEQEKTERQNRRLEQFEKQREQEKQKMAAKQEKKEREHEEFLRKQRIEEERKEREMREKQRREAEEHKKQQQQEEERIRQRKMEEIRKKKDLEREQLREMQLAREAEERQLRDQARRQEEEYTREKLLLSTQTRENRMNEDMRRIEKYGHYEVQDQGNRPPQARSPNYAGPKATLNAPPPPERKSSYEYTNPMNMSQSQQPAPQQPSGSQSMPYAYVPPHSGGPGPATSQPAYSSLPASSYGPTGSYAPQGQQRAQSQYSSSGSNEPQTTKYYGNYPPHPPQSGAHPAPQPHPYNPNSQLYTQPTSQPQAYQPQGYNPPQTPTSSHYDPSQQQRGPGRRPEPQQPPREPPTAATKKSVSFDSRPPMDMVENRGPQGQMGDNRGPQRQIMDNRGQQPQGQMMDNRGGPPSGYPYQQQAYHPAGGYKEDTPPPPLPTSPPPNDTDPRGYGAENMPPRTPENNNDAKYETGPTPSIIGAQEVYRDPRQRLLAAKQQNPRNPGQDKMSFRDKMKMFATEAGEDGTPREKSKVSSKQRSIETSINGQR</sequence>